<organism evidence="1 2">
    <name type="scientific">Dyadobacter helix</name>
    <dbReference type="NCBI Taxonomy" id="2822344"/>
    <lineage>
        <taxon>Bacteria</taxon>
        <taxon>Pseudomonadati</taxon>
        <taxon>Bacteroidota</taxon>
        <taxon>Cytophagia</taxon>
        <taxon>Cytophagales</taxon>
        <taxon>Spirosomataceae</taxon>
        <taxon>Dyadobacter</taxon>
    </lineage>
</organism>
<dbReference type="AlphaFoldDB" id="A0A916JIP4"/>
<dbReference type="InterPro" id="IPR026487">
    <property type="entry name" value="CHP04141"/>
</dbReference>
<dbReference type="Pfam" id="PF19614">
    <property type="entry name" value="DUF6119"/>
    <property type="match status" value="1"/>
</dbReference>
<gene>
    <name evidence="1" type="ORF">DYBT9275_06143</name>
</gene>
<name>A0A916JIP4_9BACT</name>
<evidence type="ECO:0000313" key="1">
    <source>
        <dbReference type="EMBL" id="CAG5019067.1"/>
    </source>
</evidence>
<accession>A0A916JIP4</accession>
<comment type="caution">
    <text evidence="1">The sequence shown here is derived from an EMBL/GenBank/DDBJ whole genome shotgun (WGS) entry which is preliminary data.</text>
</comment>
<keyword evidence="2" id="KW-1185">Reference proteome</keyword>
<evidence type="ECO:0000313" key="2">
    <source>
        <dbReference type="Proteomes" id="UP000680038"/>
    </source>
</evidence>
<dbReference type="EMBL" id="CAJRAF010000004">
    <property type="protein sequence ID" value="CAG5019067.1"/>
    <property type="molecule type" value="Genomic_DNA"/>
</dbReference>
<dbReference type="RefSeq" id="WP_215242420.1">
    <property type="nucleotide sequence ID" value="NZ_CAJRAF010000004.1"/>
</dbReference>
<dbReference type="Proteomes" id="UP000680038">
    <property type="component" value="Unassembled WGS sequence"/>
</dbReference>
<sequence>MGWSISPGTGGQFKPNWGGQFHRIFQSKQNPTVDLNLIRKLDKSDTTLIESLNEQVLKYLFEEYQGKSTGINFEICHKDFDKFYDCDSYQLSFRINKRQQILMVEELSNFDSFCEILPDHEKISSKEDFEKFVRAAAITSLYGDGKEVTFGMLEDHLCAEMVFHGQSYFLVNSEWYVIKANFIKQLNDQTQDFVNLNEISGLLNVWKSIDSENKFNASHLNNKNTLVFDKVCPENIEVCDILKWDADCVYFIHVKKGFDNEMRNLCRQVQIAARRVSEDLRTDKSFLRSQYNTLKSMTAKTAYFKAAQMQLTSISPDSYISTFDGKKPVFVLAMLDKSRRKRSLTNIRDFESNIAKFCLNELVKDMRSLGMDFKILQIKKPSK</sequence>
<proteinExistence type="predicted"/>
<protein>
    <submittedName>
        <fullName evidence="1">Uncharacterized protein</fullName>
    </submittedName>
</protein>
<reference evidence="1" key="1">
    <citation type="submission" date="2021-04" db="EMBL/GenBank/DDBJ databases">
        <authorList>
            <person name="Rodrigo-Torres L."/>
            <person name="Arahal R. D."/>
            <person name="Lucena T."/>
        </authorList>
    </citation>
    <scope>NUCLEOTIDE SEQUENCE</scope>
    <source>
        <strain evidence="1">CECT 9275</strain>
    </source>
</reference>
<dbReference type="NCBIfam" id="TIGR04141">
    <property type="entry name" value="TIGR04141 family sporadically distributed protein"/>
    <property type="match status" value="1"/>
</dbReference>